<accession>C0QA99</accession>
<reference evidence="1 2" key="1">
    <citation type="journal article" date="2009" name="Environ. Microbiol.">
        <title>Genome sequence of Desulfobacterium autotrophicum HRM2, a marine sulfate reducer oxidizing organic carbon completely to carbon dioxide.</title>
        <authorList>
            <person name="Strittmatter A.W."/>
            <person name="Liesegang H."/>
            <person name="Rabus R."/>
            <person name="Decker I."/>
            <person name="Amann J."/>
            <person name="Andres S."/>
            <person name="Henne A."/>
            <person name="Fricke W.F."/>
            <person name="Martinez-Arias R."/>
            <person name="Bartels D."/>
            <person name="Goesmann A."/>
            <person name="Krause L."/>
            <person name="Puehler A."/>
            <person name="Klenk H.P."/>
            <person name="Richter M."/>
            <person name="Schuler M."/>
            <person name="Gloeckner F.O."/>
            <person name="Meyerdierks A."/>
            <person name="Gottschalk G."/>
            <person name="Amann R."/>
        </authorList>
    </citation>
    <scope>NUCLEOTIDE SEQUENCE [LARGE SCALE GENOMIC DNA]</scope>
    <source>
        <strain evidence="2">ATCC 43914 / DSM 3382 / HRM2</strain>
    </source>
</reference>
<sequence>MKRIFILLTLFCILDMTGGKIVKSQEPQVFRVGLSPSTLGTINHNDYTAAFKSWVTTIGKEQTLSVMTKVEVVNANENLQTAMLQEKFDALLLTVADLMRGFETGYQQLMHGRVRP</sequence>
<evidence type="ECO:0000313" key="1">
    <source>
        <dbReference type="EMBL" id="ACN14684.1"/>
    </source>
</evidence>
<evidence type="ECO:0000313" key="2">
    <source>
        <dbReference type="Proteomes" id="UP000000442"/>
    </source>
</evidence>
<gene>
    <name evidence="1" type="ordered locus">HRM2_15750</name>
</gene>
<keyword evidence="2" id="KW-1185">Reference proteome</keyword>
<dbReference type="Proteomes" id="UP000000442">
    <property type="component" value="Chromosome"/>
</dbReference>
<dbReference type="RefSeq" id="WP_015903471.1">
    <property type="nucleotide sequence ID" value="NC_012108.1"/>
</dbReference>
<dbReference type="AlphaFoldDB" id="C0QA99"/>
<name>C0QA99_DESAH</name>
<protein>
    <submittedName>
        <fullName evidence="1">Uncharacterized protein</fullName>
    </submittedName>
</protein>
<dbReference type="STRING" id="177437.HRM2_15750"/>
<dbReference type="HOGENOM" id="CLU_2092829_0_0_7"/>
<proteinExistence type="predicted"/>
<dbReference type="EMBL" id="CP001087">
    <property type="protein sequence ID" value="ACN14684.1"/>
    <property type="molecule type" value="Genomic_DNA"/>
</dbReference>
<dbReference type="KEGG" id="dat:HRM2_15750"/>
<organism evidence="1 2">
    <name type="scientific">Desulforapulum autotrophicum (strain ATCC 43914 / DSM 3382 / VKM B-1955 / HRM2)</name>
    <name type="common">Desulfobacterium autotrophicum</name>
    <dbReference type="NCBI Taxonomy" id="177437"/>
    <lineage>
        <taxon>Bacteria</taxon>
        <taxon>Pseudomonadati</taxon>
        <taxon>Thermodesulfobacteriota</taxon>
        <taxon>Desulfobacteria</taxon>
        <taxon>Desulfobacterales</taxon>
        <taxon>Desulfobacteraceae</taxon>
        <taxon>Desulforapulum</taxon>
    </lineage>
</organism>